<comment type="caution">
    <text evidence="1">The sequence shown here is derived from an EMBL/GenBank/DDBJ whole genome shotgun (WGS) entry which is preliminary data.</text>
</comment>
<dbReference type="EMBL" id="CAKXZT010000175">
    <property type="protein sequence ID" value="CAH2409142.1"/>
    <property type="molecule type" value="Genomic_DNA"/>
</dbReference>
<sequence length="71" mass="7556">MPNPCCDCAASSSERARCPTVVREGLNGPAGAGAAGGQRRGLNERYCYDSRNEEAVLMGRCMLCTPSMVRT</sequence>
<name>A0ABM9EIF8_9HYPH</name>
<protein>
    <submittedName>
        <fullName evidence="1">Uncharacterized protein</fullName>
    </submittedName>
</protein>
<evidence type="ECO:0000313" key="2">
    <source>
        <dbReference type="Proteomes" id="UP001153050"/>
    </source>
</evidence>
<keyword evidence="2" id="KW-1185">Reference proteome</keyword>
<reference evidence="1 2" key="1">
    <citation type="submission" date="2022-03" db="EMBL/GenBank/DDBJ databases">
        <authorList>
            <person name="Brunel B."/>
        </authorList>
    </citation>
    <scope>NUCLEOTIDE SEQUENCE [LARGE SCALE GENOMIC DNA]</scope>
    <source>
        <strain evidence="1">STM5069sample</strain>
    </source>
</reference>
<proteinExistence type="predicted"/>
<organism evidence="1 2">
    <name type="scientific">Mesorhizobium escarrei</name>
    <dbReference type="NCBI Taxonomy" id="666018"/>
    <lineage>
        <taxon>Bacteria</taxon>
        <taxon>Pseudomonadati</taxon>
        <taxon>Pseudomonadota</taxon>
        <taxon>Alphaproteobacteria</taxon>
        <taxon>Hyphomicrobiales</taxon>
        <taxon>Phyllobacteriaceae</taxon>
        <taxon>Mesorhizobium</taxon>
    </lineage>
</organism>
<accession>A0ABM9EIF8</accession>
<dbReference type="Proteomes" id="UP001153050">
    <property type="component" value="Unassembled WGS sequence"/>
</dbReference>
<gene>
    <name evidence="1" type="ORF">MES5069_760038</name>
</gene>
<evidence type="ECO:0000313" key="1">
    <source>
        <dbReference type="EMBL" id="CAH2409142.1"/>
    </source>
</evidence>